<dbReference type="Gene3D" id="3.40.1000.30">
    <property type="match status" value="1"/>
</dbReference>
<dbReference type="InterPro" id="IPR036047">
    <property type="entry name" value="F-box-like_dom_sf"/>
</dbReference>
<dbReference type="Proteomes" id="UP000192223">
    <property type="component" value="Unplaced"/>
</dbReference>
<dbReference type="GeneID" id="108744932"/>
<protein>
    <submittedName>
        <fullName evidence="3">F-box only protein 7-like</fullName>
    </submittedName>
</protein>
<accession>A0A1W4XKA1</accession>
<dbReference type="Pfam" id="PF12937">
    <property type="entry name" value="F-box-like"/>
    <property type="match status" value="1"/>
</dbReference>
<dbReference type="InParanoid" id="A0A1W4XKA1"/>
<feature type="domain" description="F-box" evidence="1">
    <location>
        <begin position="180"/>
        <end position="226"/>
    </location>
</feature>
<dbReference type="GO" id="GO:1903599">
    <property type="term" value="P:positive regulation of autophagy of mitochondrion"/>
    <property type="evidence" value="ECO:0007669"/>
    <property type="project" value="TreeGrafter"/>
</dbReference>
<sequence>MEPLLLCDSSGNQVPKSLLNVLAALSSEEAINASDVLVGLIYILMLETGFVTTDIDAPPEECLSSDFHYHRFLRCTTQLPKNWIKNVHNYNFSFILLPYRQHICHISCIPVCEDIIVNCTIEGINSSHLSILIDPFLYVLKSSEGVKWRFQNLKSLSLYFKNEISYPAKMVILQNNNVGCACLQNLPVEVLLNIVKYLDGRALYKFKEVCKYFKEVCLSDRIYKKMH</sequence>
<dbReference type="RefSeq" id="XP_018336409.1">
    <property type="nucleotide sequence ID" value="XM_018480907.1"/>
</dbReference>
<dbReference type="PANTHER" id="PTHR15537:SF2">
    <property type="entry name" value="F-BOX ONLY PROTEIN 7"/>
    <property type="match status" value="1"/>
</dbReference>
<dbReference type="InterPro" id="IPR047118">
    <property type="entry name" value="Fbxo7"/>
</dbReference>
<dbReference type="PROSITE" id="PS50181">
    <property type="entry name" value="FBOX"/>
    <property type="match status" value="1"/>
</dbReference>
<dbReference type="Gene3D" id="1.20.1280.50">
    <property type="match status" value="1"/>
</dbReference>
<dbReference type="PANTHER" id="PTHR15537">
    <property type="entry name" value="F-BOX ONLY PROTEIN 7"/>
    <property type="match status" value="1"/>
</dbReference>
<proteinExistence type="predicted"/>
<dbReference type="GO" id="GO:0019901">
    <property type="term" value="F:protein kinase binding"/>
    <property type="evidence" value="ECO:0007669"/>
    <property type="project" value="InterPro"/>
</dbReference>
<dbReference type="InterPro" id="IPR001810">
    <property type="entry name" value="F-box_dom"/>
</dbReference>
<keyword evidence="2" id="KW-1185">Reference proteome</keyword>
<reference evidence="3" key="1">
    <citation type="submission" date="2025-08" db="UniProtKB">
        <authorList>
            <consortium name="RefSeq"/>
        </authorList>
    </citation>
    <scope>IDENTIFICATION</scope>
    <source>
        <tissue evidence="3">Entire body</tissue>
    </source>
</reference>
<evidence type="ECO:0000259" key="1">
    <source>
        <dbReference type="PROSITE" id="PS50181"/>
    </source>
</evidence>
<dbReference type="STRING" id="224129.A0A1W4XKA1"/>
<gene>
    <name evidence="3" type="primary">LOC108744932</name>
</gene>
<dbReference type="KEGG" id="apln:108744932"/>
<evidence type="ECO:0000313" key="3">
    <source>
        <dbReference type="RefSeq" id="XP_018336409.1"/>
    </source>
</evidence>
<evidence type="ECO:0000313" key="2">
    <source>
        <dbReference type="Proteomes" id="UP000192223"/>
    </source>
</evidence>
<organism evidence="2 3">
    <name type="scientific">Agrilus planipennis</name>
    <name type="common">Emerald ash borer</name>
    <name type="synonym">Agrilus marcopoli</name>
    <dbReference type="NCBI Taxonomy" id="224129"/>
    <lineage>
        <taxon>Eukaryota</taxon>
        <taxon>Metazoa</taxon>
        <taxon>Ecdysozoa</taxon>
        <taxon>Arthropoda</taxon>
        <taxon>Hexapoda</taxon>
        <taxon>Insecta</taxon>
        <taxon>Pterygota</taxon>
        <taxon>Neoptera</taxon>
        <taxon>Endopterygota</taxon>
        <taxon>Coleoptera</taxon>
        <taxon>Polyphaga</taxon>
        <taxon>Elateriformia</taxon>
        <taxon>Buprestoidea</taxon>
        <taxon>Buprestidae</taxon>
        <taxon>Agrilinae</taxon>
        <taxon>Agrilus</taxon>
    </lineage>
</organism>
<name>A0A1W4XKA1_AGRPL</name>
<dbReference type="AlphaFoldDB" id="A0A1W4XKA1"/>
<dbReference type="OrthoDB" id="101791at2759"/>
<dbReference type="SMART" id="SM00256">
    <property type="entry name" value="FBOX"/>
    <property type="match status" value="1"/>
</dbReference>
<dbReference type="SUPFAM" id="SSF81383">
    <property type="entry name" value="F-box domain"/>
    <property type="match status" value="1"/>
</dbReference>